<evidence type="ECO:0000313" key="2">
    <source>
        <dbReference type="Proteomes" id="UP000326287"/>
    </source>
</evidence>
<name>A0A5P9NPG8_9GAMM</name>
<dbReference type="Proteomes" id="UP000326287">
    <property type="component" value="Chromosome"/>
</dbReference>
<organism evidence="1 2">
    <name type="scientific">Halioglobus maricola</name>
    <dbReference type="NCBI Taxonomy" id="2601894"/>
    <lineage>
        <taxon>Bacteria</taxon>
        <taxon>Pseudomonadati</taxon>
        <taxon>Pseudomonadota</taxon>
        <taxon>Gammaproteobacteria</taxon>
        <taxon>Cellvibrionales</taxon>
        <taxon>Halieaceae</taxon>
        <taxon>Halioglobus</taxon>
    </lineage>
</organism>
<keyword evidence="2" id="KW-1185">Reference proteome</keyword>
<protein>
    <submittedName>
        <fullName evidence="1">Uncharacterized protein</fullName>
    </submittedName>
</protein>
<evidence type="ECO:0000313" key="1">
    <source>
        <dbReference type="EMBL" id="QFU77720.1"/>
    </source>
</evidence>
<dbReference type="KEGG" id="halc:EY643_02140"/>
<proteinExistence type="predicted"/>
<sequence length="397" mass="44184">MLFASACLLGTGCVNQTVKSTSVPPIATAQEVVTDELLLDVGIAVFDPGLDEVPDDDEQPVYTEVRKAEARFMPNQLAQAMQQSGAWGAVRVVPDPERVSDLSVHGKIVHSDGERLELRITAVDSRGYEWLDKGYESHASKYAYKTTTRNSHDPFQAVYNTIANDILQAQQKLREQDRMNVRLVSELLFAQEFSPEAFDGYLAKNPSDVYLVMRLPADNDPMLERVRTIRERDHMYIDTMQAYYDNFGEEMLDPYDEWRRLSYEEVVAMQELRAESQRRMIVGAIAVAAGIAGAINSDSYGEAAASDVAILGGGYLFKSGLEKRNEAQIHVQALEEVGLSLESEITPQVIELEDQSVTLKGSVDDQYAQWRSLLAEIYATEIGSLEQPETIGAADTL</sequence>
<gene>
    <name evidence="1" type="ORF">EY643_02140</name>
</gene>
<dbReference type="EMBL" id="CP036422">
    <property type="protein sequence ID" value="QFU77720.1"/>
    <property type="molecule type" value="Genomic_DNA"/>
</dbReference>
<reference evidence="1 2" key="1">
    <citation type="submission" date="2019-02" db="EMBL/GenBank/DDBJ databases">
        <authorList>
            <person name="Li S.-H."/>
        </authorList>
    </citation>
    <scope>NUCLEOTIDE SEQUENCE [LARGE SCALE GENOMIC DNA]</scope>
    <source>
        <strain evidence="1 2">IMCC14385</strain>
    </source>
</reference>
<dbReference type="OrthoDB" id="5487683at2"/>
<dbReference type="AlphaFoldDB" id="A0A5P9NPG8"/>
<accession>A0A5P9NPG8</accession>